<dbReference type="Gene3D" id="3.40.960.10">
    <property type="entry name" value="VSR Endonuclease"/>
    <property type="match status" value="1"/>
</dbReference>
<evidence type="ECO:0000256" key="3">
    <source>
        <dbReference type="ARBA" id="ARBA00022763"/>
    </source>
</evidence>
<evidence type="ECO:0000256" key="1">
    <source>
        <dbReference type="ARBA" id="ARBA00022722"/>
    </source>
</evidence>
<keyword evidence="4 6" id="KW-0378">Hydrolase</keyword>
<name>A0ABU5AW85_9HYPH</name>
<comment type="function">
    <text evidence="6">May nick specific sequences that contain T:G mispairs resulting from m5C-deamination.</text>
</comment>
<keyword evidence="3 6" id="KW-0227">DNA damage</keyword>
<evidence type="ECO:0000256" key="4">
    <source>
        <dbReference type="ARBA" id="ARBA00022801"/>
    </source>
</evidence>
<dbReference type="GO" id="GO:0004519">
    <property type="term" value="F:endonuclease activity"/>
    <property type="evidence" value="ECO:0007669"/>
    <property type="project" value="UniProtKB-KW"/>
</dbReference>
<dbReference type="EMBL" id="JAVIIP010000022">
    <property type="protein sequence ID" value="MDX8541476.1"/>
    <property type="molecule type" value="Genomic_DNA"/>
</dbReference>
<keyword evidence="5 6" id="KW-0234">DNA repair</keyword>
<dbReference type="InterPro" id="IPR011335">
    <property type="entry name" value="Restrct_endonuc-II-like"/>
</dbReference>
<sequence>MTDSPVSAARSRTMRAIAKKNTKPEIRVRCRLHALGYRFRLHRSDLPGTPDIVLPRHRVTIFVHGCFWHQHPGCRHATQPRTRQGYWLPKLERNVARDRAAAAALEALGWRVVVLWECELDSDAHIDTVLNNFI</sequence>
<organism evidence="7 8">
    <name type="scientific">Mesorhizobium abyssinicae</name>
    <dbReference type="NCBI Taxonomy" id="1209958"/>
    <lineage>
        <taxon>Bacteria</taxon>
        <taxon>Pseudomonadati</taxon>
        <taxon>Pseudomonadota</taxon>
        <taxon>Alphaproteobacteria</taxon>
        <taxon>Hyphomicrobiales</taxon>
        <taxon>Phyllobacteriaceae</taxon>
        <taxon>Mesorhizobium</taxon>
    </lineage>
</organism>
<evidence type="ECO:0000313" key="7">
    <source>
        <dbReference type="EMBL" id="MDX8541476.1"/>
    </source>
</evidence>
<evidence type="ECO:0000256" key="2">
    <source>
        <dbReference type="ARBA" id="ARBA00022759"/>
    </source>
</evidence>
<gene>
    <name evidence="7" type="primary">vsr</name>
    <name evidence="7" type="ORF">RFM23_28025</name>
</gene>
<accession>A0ABU5AW85</accession>
<dbReference type="Proteomes" id="UP001276564">
    <property type="component" value="Unassembled WGS sequence"/>
</dbReference>
<comment type="caution">
    <text evidence="7">The sequence shown here is derived from an EMBL/GenBank/DDBJ whole genome shotgun (WGS) entry which is preliminary data.</text>
</comment>
<evidence type="ECO:0000256" key="5">
    <source>
        <dbReference type="ARBA" id="ARBA00023204"/>
    </source>
</evidence>
<dbReference type="InterPro" id="IPR004603">
    <property type="entry name" value="DNA_mismatch_endonuc_vsr"/>
</dbReference>
<dbReference type="RefSeq" id="WP_320321895.1">
    <property type="nucleotide sequence ID" value="NZ_JAVIIP010000022.1"/>
</dbReference>
<reference evidence="7 8" key="1">
    <citation type="submission" date="2023-08" db="EMBL/GenBank/DDBJ databases">
        <title>Implementing the SeqCode for naming new Mesorhizobium species isolated from Vachellia karroo root nodules.</title>
        <authorList>
            <person name="Van Lill M."/>
        </authorList>
    </citation>
    <scope>NUCLEOTIDE SEQUENCE [LARGE SCALE GENOMIC DNA]</scope>
    <source>
        <strain evidence="7 8">VK4B</strain>
    </source>
</reference>
<keyword evidence="1 6" id="KW-0540">Nuclease</keyword>
<keyword evidence="8" id="KW-1185">Reference proteome</keyword>
<dbReference type="CDD" id="cd00221">
    <property type="entry name" value="Vsr"/>
    <property type="match status" value="1"/>
</dbReference>
<dbReference type="NCBIfam" id="TIGR00632">
    <property type="entry name" value="vsr"/>
    <property type="match status" value="1"/>
</dbReference>
<dbReference type="Pfam" id="PF03852">
    <property type="entry name" value="Vsr"/>
    <property type="match status" value="1"/>
</dbReference>
<dbReference type="PIRSF" id="PIRSF018267">
    <property type="entry name" value="VSR_endonuc"/>
    <property type="match status" value="1"/>
</dbReference>
<keyword evidence="2 6" id="KW-0255">Endonuclease</keyword>
<evidence type="ECO:0000256" key="6">
    <source>
        <dbReference type="PIRNR" id="PIRNR018267"/>
    </source>
</evidence>
<proteinExistence type="inferred from homology"/>
<dbReference type="SUPFAM" id="SSF52980">
    <property type="entry name" value="Restriction endonuclease-like"/>
    <property type="match status" value="1"/>
</dbReference>
<comment type="similarity">
    <text evidence="6">Belongs to the vsr family.</text>
</comment>
<protein>
    <recommendedName>
        <fullName evidence="6">Very short patch repair endonuclease</fullName>
        <ecNumber evidence="6">3.1.-.-</ecNumber>
    </recommendedName>
</protein>
<dbReference type="EC" id="3.1.-.-" evidence="6"/>
<evidence type="ECO:0000313" key="8">
    <source>
        <dbReference type="Proteomes" id="UP001276564"/>
    </source>
</evidence>